<protein>
    <submittedName>
        <fullName evidence="2">Uncharacterized protein</fullName>
    </submittedName>
</protein>
<dbReference type="EMBL" id="RCCK01000010">
    <property type="protein sequence ID" value="RLJ79745.1"/>
    <property type="molecule type" value="Genomic_DNA"/>
</dbReference>
<dbReference type="Proteomes" id="UP000273898">
    <property type="component" value="Unassembled WGS sequence"/>
</dbReference>
<keyword evidence="1" id="KW-0472">Membrane</keyword>
<evidence type="ECO:0000313" key="3">
    <source>
        <dbReference type="Proteomes" id="UP000273898"/>
    </source>
</evidence>
<gene>
    <name evidence="2" type="ORF">BCL90_0455</name>
</gene>
<feature type="transmembrane region" description="Helical" evidence="1">
    <location>
        <begin position="68"/>
        <end position="86"/>
    </location>
</feature>
<dbReference type="AlphaFoldDB" id="A0A497Y956"/>
<sequence length="155" mass="18426">MFDFAEKMQMKTICFLCLIKKYKNKTTDNQHLKTKLKNYNATKVLEILKASLLNWLRYTQIKHTMKKLILIGLALVMLSCRAFVGFEPTFTMGMSESDFKKKNKPELVAANEEDGTRIYSTYYASTNYKFFFFRNEKLVRFEKGIYADDYKSFRY</sequence>
<name>A0A497Y956_9SPHI</name>
<organism evidence="2 3">
    <name type="scientific">Pedobacter alluvionis</name>
    <dbReference type="NCBI Taxonomy" id="475253"/>
    <lineage>
        <taxon>Bacteria</taxon>
        <taxon>Pseudomonadati</taxon>
        <taxon>Bacteroidota</taxon>
        <taxon>Sphingobacteriia</taxon>
        <taxon>Sphingobacteriales</taxon>
        <taxon>Sphingobacteriaceae</taxon>
        <taxon>Pedobacter</taxon>
    </lineage>
</organism>
<keyword evidence="1" id="KW-1133">Transmembrane helix</keyword>
<reference evidence="2 3" key="1">
    <citation type="submission" date="2018-10" db="EMBL/GenBank/DDBJ databases">
        <title>Genomic Encyclopedia of Archaeal and Bacterial Type Strains, Phase II (KMG-II): from individual species to whole genera.</title>
        <authorList>
            <person name="Goeker M."/>
        </authorList>
    </citation>
    <scope>NUCLEOTIDE SEQUENCE [LARGE SCALE GENOMIC DNA]</scope>
    <source>
        <strain evidence="2 3">DSM 19624</strain>
    </source>
</reference>
<comment type="caution">
    <text evidence="2">The sequence shown here is derived from an EMBL/GenBank/DDBJ whole genome shotgun (WGS) entry which is preliminary data.</text>
</comment>
<evidence type="ECO:0000313" key="2">
    <source>
        <dbReference type="EMBL" id="RLJ79745.1"/>
    </source>
</evidence>
<proteinExistence type="predicted"/>
<accession>A0A497Y956</accession>
<keyword evidence="1" id="KW-0812">Transmembrane</keyword>
<evidence type="ECO:0000256" key="1">
    <source>
        <dbReference type="SAM" id="Phobius"/>
    </source>
</evidence>